<feature type="chain" id="PRO_5047416090" evidence="1">
    <location>
        <begin position="26"/>
        <end position="128"/>
    </location>
</feature>
<sequence>MRRARKVLSILLTVSLLLGTSLAQAETQERLFGSWCDDTGYRIDIGPQGIRFRDRQMGDPPAGTDLVVKDGTATYTQDFRQSAWPQIGLLSCTLRLLGDNAAAETCSGDGYGFMPFFALKRCPQDVIS</sequence>
<gene>
    <name evidence="2" type="ORF">SMD31_09365</name>
</gene>
<organism evidence="2 3">
    <name type="scientific">Dongia rigui</name>
    <dbReference type="NCBI Taxonomy" id="940149"/>
    <lineage>
        <taxon>Bacteria</taxon>
        <taxon>Pseudomonadati</taxon>
        <taxon>Pseudomonadota</taxon>
        <taxon>Alphaproteobacteria</taxon>
        <taxon>Rhodospirillales</taxon>
        <taxon>Dongiaceae</taxon>
        <taxon>Dongia</taxon>
    </lineage>
</organism>
<name>A0ABU5DXT4_9PROT</name>
<reference evidence="2 3" key="1">
    <citation type="journal article" date="2013" name="Antonie Van Leeuwenhoek">
        <title>Dongia rigui sp. nov., isolated from freshwater of a large wetland in Korea.</title>
        <authorList>
            <person name="Baik K.S."/>
            <person name="Hwang Y.M."/>
            <person name="Choi J.S."/>
            <person name="Kwon J."/>
            <person name="Seong C.N."/>
        </authorList>
    </citation>
    <scope>NUCLEOTIDE SEQUENCE [LARGE SCALE GENOMIC DNA]</scope>
    <source>
        <strain evidence="2 3">04SU4-P</strain>
    </source>
</reference>
<keyword evidence="1" id="KW-0732">Signal</keyword>
<dbReference type="Proteomes" id="UP001271769">
    <property type="component" value="Unassembled WGS sequence"/>
</dbReference>
<feature type="signal peptide" evidence="1">
    <location>
        <begin position="1"/>
        <end position="25"/>
    </location>
</feature>
<evidence type="ECO:0000313" key="3">
    <source>
        <dbReference type="Proteomes" id="UP001271769"/>
    </source>
</evidence>
<evidence type="ECO:0000256" key="1">
    <source>
        <dbReference type="SAM" id="SignalP"/>
    </source>
</evidence>
<comment type="caution">
    <text evidence="2">The sequence shown here is derived from an EMBL/GenBank/DDBJ whole genome shotgun (WGS) entry which is preliminary data.</text>
</comment>
<keyword evidence="3" id="KW-1185">Reference proteome</keyword>
<dbReference type="EMBL" id="JAXCLX010000001">
    <property type="protein sequence ID" value="MDY0872132.1"/>
    <property type="molecule type" value="Genomic_DNA"/>
</dbReference>
<evidence type="ECO:0000313" key="2">
    <source>
        <dbReference type="EMBL" id="MDY0872132.1"/>
    </source>
</evidence>
<accession>A0ABU5DXT4</accession>
<proteinExistence type="predicted"/>
<dbReference type="RefSeq" id="WP_320500550.1">
    <property type="nucleotide sequence ID" value="NZ_JAXCLX010000001.1"/>
</dbReference>
<protein>
    <submittedName>
        <fullName evidence="2">Uncharacterized protein</fullName>
    </submittedName>
</protein>